<dbReference type="InterPro" id="IPR028098">
    <property type="entry name" value="Glyco_trans_4-like_N"/>
</dbReference>
<protein>
    <submittedName>
        <fullName evidence="4">Glycosyl transferase group 1</fullName>
    </submittedName>
</protein>
<dbReference type="GO" id="GO:0016757">
    <property type="term" value="F:glycosyltransferase activity"/>
    <property type="evidence" value="ECO:0007669"/>
    <property type="project" value="InterPro"/>
</dbReference>
<feature type="domain" description="Glucosyltransferase 3-like C-terminal" evidence="3">
    <location>
        <begin position="299"/>
        <end position="371"/>
    </location>
</feature>
<reference evidence="4 5" key="1">
    <citation type="journal article" date="2009" name="Proc. Natl. Acad. Sci. U.S.A.">
        <title>Biogeography of the Sulfolobus islandicus pan-genome.</title>
        <authorList>
            <person name="Reno M.L."/>
            <person name="Held N.L."/>
            <person name="Fields C.J."/>
            <person name="Burke P.V."/>
            <person name="Whitaker R.J."/>
        </authorList>
    </citation>
    <scope>NUCLEOTIDE SEQUENCE [LARGE SCALE GENOMIC DNA]</scope>
    <source>
        <strain evidence="5">M.16.4 / Kamchatka #3</strain>
    </source>
</reference>
<dbReference type="Proteomes" id="UP000001479">
    <property type="component" value="Chromosome"/>
</dbReference>
<dbReference type="CDD" id="cd03801">
    <property type="entry name" value="GT4_PimA-like"/>
    <property type="match status" value="1"/>
</dbReference>
<dbReference type="InterPro" id="IPR058592">
    <property type="entry name" value="Gtf3_C"/>
</dbReference>
<gene>
    <name evidence="4" type="ordered locus">M164_1008</name>
</gene>
<dbReference type="EMBL" id="CP001402">
    <property type="protein sequence ID" value="ACR41615.1"/>
    <property type="molecule type" value="Genomic_DNA"/>
</dbReference>
<dbReference type="PANTHER" id="PTHR46401">
    <property type="entry name" value="GLYCOSYLTRANSFERASE WBBK-RELATED"/>
    <property type="match status" value="1"/>
</dbReference>
<name>C4KGA1_SACI6</name>
<evidence type="ECO:0000259" key="2">
    <source>
        <dbReference type="Pfam" id="PF13439"/>
    </source>
</evidence>
<dbReference type="KEGG" id="sid:M164_1008"/>
<dbReference type="SUPFAM" id="SSF53756">
    <property type="entry name" value="UDP-Glycosyltransferase/glycogen phosphorylase"/>
    <property type="match status" value="1"/>
</dbReference>
<dbReference type="PANTHER" id="PTHR46401:SF2">
    <property type="entry name" value="GLYCOSYLTRANSFERASE WBBK-RELATED"/>
    <property type="match status" value="1"/>
</dbReference>
<dbReference type="HOGENOM" id="CLU_782162_0_0_2"/>
<feature type="domain" description="Glycosyltransferase subfamily 4-like N-terminal" evidence="2">
    <location>
        <begin position="15"/>
        <end position="185"/>
    </location>
</feature>
<accession>C4KGA1</accession>
<evidence type="ECO:0000256" key="1">
    <source>
        <dbReference type="ARBA" id="ARBA00022679"/>
    </source>
</evidence>
<dbReference type="GeneID" id="7940827"/>
<sequence>MGKILIVLRILWTAGAQRIAINEYKWLKKLGHEPKIVFLRATKTKGYEELLKDVEFRVIRYGHGVLTPLFYLPTKLFSPDRGIESTIDLDLILKIPKIAKEEEADYMICHDQFAGIGCYQAYKKMGIPYSIFIHEKVINYSKPVLGNIMNDIERKVLSNARRVFAVTDKVAKTVYEKHKINAIPNYPGMDKISERSFSEKENFLITVSFWDYGRRPWDYLEVIKHIEGYKLLMVGNWRIEKAKKDIIKKVKEEKLDERVKLMEGVSENELSELYDKSRFLIRFGYGEYGPAMTVIESIQHTTPVIINDELGTAELVSKYNLGLVTHGLDYDTIRNFISKIDEEDYKKLQNNINRVQKEYSWESHTRKLINDY</sequence>
<dbReference type="Pfam" id="PF26337">
    <property type="entry name" value="Gtf3_C"/>
    <property type="match status" value="1"/>
</dbReference>
<dbReference type="CAZy" id="GT4">
    <property type="family name" value="Glycosyltransferase Family 4"/>
</dbReference>
<keyword evidence="1 4" id="KW-0808">Transferase</keyword>
<evidence type="ECO:0000259" key="3">
    <source>
        <dbReference type="Pfam" id="PF26337"/>
    </source>
</evidence>
<dbReference type="RefSeq" id="WP_012735857.1">
    <property type="nucleotide sequence ID" value="NC_012726.1"/>
</dbReference>
<proteinExistence type="predicted"/>
<evidence type="ECO:0000313" key="4">
    <source>
        <dbReference type="EMBL" id="ACR41615.1"/>
    </source>
</evidence>
<evidence type="ECO:0000313" key="5">
    <source>
        <dbReference type="Proteomes" id="UP000001479"/>
    </source>
</evidence>
<organism evidence="4 5">
    <name type="scientific">Saccharolobus islandicus (strain M.16.4 / Kamchatka #3)</name>
    <name type="common">Sulfolobus islandicus</name>
    <dbReference type="NCBI Taxonomy" id="426118"/>
    <lineage>
        <taxon>Archaea</taxon>
        <taxon>Thermoproteota</taxon>
        <taxon>Thermoprotei</taxon>
        <taxon>Sulfolobales</taxon>
        <taxon>Sulfolobaceae</taxon>
        <taxon>Saccharolobus</taxon>
    </lineage>
</organism>
<dbReference type="Gene3D" id="3.40.50.2000">
    <property type="entry name" value="Glycogen Phosphorylase B"/>
    <property type="match status" value="2"/>
</dbReference>
<dbReference type="AlphaFoldDB" id="C4KGA1"/>
<dbReference type="Pfam" id="PF13439">
    <property type="entry name" value="Glyco_transf_4"/>
    <property type="match status" value="1"/>
</dbReference>